<feature type="compositionally biased region" description="Basic and acidic residues" evidence="2">
    <location>
        <begin position="118"/>
        <end position="140"/>
    </location>
</feature>
<feature type="compositionally biased region" description="Low complexity" evidence="2">
    <location>
        <begin position="81"/>
        <end position="98"/>
    </location>
</feature>
<dbReference type="InterPro" id="IPR025659">
    <property type="entry name" value="Tubby-like_C"/>
</dbReference>
<dbReference type="InterPro" id="IPR007612">
    <property type="entry name" value="LOR"/>
</dbReference>
<feature type="compositionally biased region" description="Polar residues" evidence="2">
    <location>
        <begin position="167"/>
        <end position="183"/>
    </location>
</feature>
<comment type="similarity">
    <text evidence="1">Belongs to the LOR family.</text>
</comment>
<dbReference type="RefSeq" id="XP_018071428.1">
    <property type="nucleotide sequence ID" value="XM_018219874.1"/>
</dbReference>
<dbReference type="AlphaFoldDB" id="A0A194XA75"/>
<name>A0A194XA75_MOLSC</name>
<dbReference type="EMBL" id="KQ947415">
    <property type="protein sequence ID" value="KUJ17073.1"/>
    <property type="molecule type" value="Genomic_DNA"/>
</dbReference>
<feature type="compositionally biased region" description="Basic and acidic residues" evidence="2">
    <location>
        <begin position="536"/>
        <end position="552"/>
    </location>
</feature>
<protein>
    <submittedName>
        <fullName evidence="3">Uncharacterized protein</fullName>
    </submittedName>
</protein>
<dbReference type="OrthoDB" id="97518at2759"/>
<evidence type="ECO:0000313" key="3">
    <source>
        <dbReference type="EMBL" id="KUJ17073.1"/>
    </source>
</evidence>
<keyword evidence="4" id="KW-1185">Reference proteome</keyword>
<feature type="compositionally biased region" description="Low complexity" evidence="2">
    <location>
        <begin position="304"/>
        <end position="315"/>
    </location>
</feature>
<dbReference type="InParanoid" id="A0A194XA75"/>
<dbReference type="GeneID" id="28829600"/>
<dbReference type="Gene3D" id="2.40.160.200">
    <property type="entry name" value="LURP1-related"/>
    <property type="match status" value="1"/>
</dbReference>
<accession>A0A194XA75</accession>
<dbReference type="SUPFAM" id="SSF54518">
    <property type="entry name" value="Tubby C-terminal domain-like"/>
    <property type="match status" value="1"/>
</dbReference>
<sequence>MYEDDEFARSLRPAQDAVDRESRIFTAEDSEMMNMIFQYLDNDGDSKQIETKATKAWEPPRLDFDPALVGDFQRFADYNGSSQESSPSPSVSLFSEVSGMTTPRTLSNRSSRSPSGMRHQDDFRMTTKPADKLTVVDRPVRLTPSPPTAAQNPPTFENREVHDEASLPQQSTSPVAPQAANSSVRRHELRDPQEKRQNSYNEGHWPSMATIASKYERKGSRKDAYRHKMLPAIPPPMASGARIDELEELAQAVQPSQRQIYLPSAYVPQESKRSQDSSRTAHGPSRSPPLESTRAQSQRSSHEVSPSPYQPVYSPENSSARTYESRSSQNTFQTYRNPLPALPESGPQNVEPPYSPTLNRPQPPPTDPSLRRYESFKMAGASAGRYELKDPHEAIPVDEARNKSLDNLVGPKPSLRSRFSFPKPTRATITSFVDILPQAPPSPAVTPPGESGLFPIQLRIPTPDFSLPPRPPKKELPVEPLPSVLSIGQKDASTGISTFVSDATPSRSSSGNSTRMLTPSLTIQIPESTRPAPQKVDSERPGLSEALNKFKQDSMLARPRPKPQRMDAQDNVLVTMPMWNPPAVPDKSKIARTSDSILARPRPKAQPKFELADTNGKADDWRASAPAPSRPEILNVSAPEAQPTPYRPASVPALQANTKETFEEARPKPKKITFDESSISPQGYPLESAAPMIPAPNFSRTAHTYAFHSPTAHELQHAASQFEVQAPIIPRPLNIAPKPRDFDRESAISKAKLAQKAASQAKWFHSGFCASSTGLQMTMSRRVATFSKLEWAVESSDSKRGIRCFTQTNTLSRRTDFFDEKGERLFCFQRKTGSTRVGETGDGVGLFSVKNSSFGLSPYWVVELGAGEKLMDGERRWVARGNESLTVVEVSWGGFEVGRISVKAQLGKHTYTVDVSAEMNYAIMAALVTVFDDWRMDHAC</sequence>
<dbReference type="InterPro" id="IPR038595">
    <property type="entry name" value="LOR_sf"/>
</dbReference>
<reference evidence="3 4" key="1">
    <citation type="submission" date="2015-10" db="EMBL/GenBank/DDBJ databases">
        <title>Full genome of DAOMC 229536 Phialocephala scopiformis, a fungal endophyte of spruce producing the potent anti-insectan compound rugulosin.</title>
        <authorList>
            <consortium name="DOE Joint Genome Institute"/>
            <person name="Walker A.K."/>
            <person name="Frasz S.L."/>
            <person name="Seifert K.A."/>
            <person name="Miller J.D."/>
            <person name="Mondo S.J."/>
            <person name="Labutti K."/>
            <person name="Lipzen A."/>
            <person name="Dockter R."/>
            <person name="Kennedy M."/>
            <person name="Grigoriev I.V."/>
            <person name="Spatafora J.W."/>
        </authorList>
    </citation>
    <scope>NUCLEOTIDE SEQUENCE [LARGE SCALE GENOMIC DNA]</scope>
    <source>
        <strain evidence="3 4">CBS 120377</strain>
    </source>
</reference>
<dbReference type="KEGG" id="psco:LY89DRAFT_734064"/>
<evidence type="ECO:0000256" key="2">
    <source>
        <dbReference type="SAM" id="MobiDB-lite"/>
    </source>
</evidence>
<feature type="region of interest" description="Disordered" evidence="2">
    <location>
        <begin position="604"/>
        <end position="631"/>
    </location>
</feature>
<organism evidence="3 4">
    <name type="scientific">Mollisia scopiformis</name>
    <name type="common">Conifer needle endophyte fungus</name>
    <name type="synonym">Phialocephala scopiformis</name>
    <dbReference type="NCBI Taxonomy" id="149040"/>
    <lineage>
        <taxon>Eukaryota</taxon>
        <taxon>Fungi</taxon>
        <taxon>Dikarya</taxon>
        <taxon>Ascomycota</taxon>
        <taxon>Pezizomycotina</taxon>
        <taxon>Leotiomycetes</taxon>
        <taxon>Helotiales</taxon>
        <taxon>Mollisiaceae</taxon>
        <taxon>Mollisia</taxon>
    </lineage>
</organism>
<feature type="compositionally biased region" description="Polar residues" evidence="2">
    <location>
        <begin position="316"/>
        <end position="336"/>
    </location>
</feature>
<feature type="compositionally biased region" description="Polar residues" evidence="2">
    <location>
        <begin position="99"/>
        <end position="114"/>
    </location>
</feature>
<feature type="compositionally biased region" description="Basic and acidic residues" evidence="2">
    <location>
        <begin position="214"/>
        <end position="223"/>
    </location>
</feature>
<gene>
    <name evidence="3" type="ORF">LY89DRAFT_734064</name>
</gene>
<feature type="compositionally biased region" description="Basic and acidic residues" evidence="2">
    <location>
        <begin position="185"/>
        <end position="197"/>
    </location>
</feature>
<evidence type="ECO:0000313" key="4">
    <source>
        <dbReference type="Proteomes" id="UP000070700"/>
    </source>
</evidence>
<feature type="region of interest" description="Disordered" evidence="2">
    <location>
        <begin position="78"/>
        <end position="371"/>
    </location>
</feature>
<feature type="region of interest" description="Disordered" evidence="2">
    <location>
        <begin position="525"/>
        <end position="565"/>
    </location>
</feature>
<dbReference type="Proteomes" id="UP000070700">
    <property type="component" value="Unassembled WGS sequence"/>
</dbReference>
<evidence type="ECO:0000256" key="1">
    <source>
        <dbReference type="ARBA" id="ARBA00005437"/>
    </source>
</evidence>
<proteinExistence type="inferred from homology"/>
<dbReference type="Pfam" id="PF04525">
    <property type="entry name" value="LOR"/>
    <property type="match status" value="1"/>
</dbReference>